<dbReference type="PROSITE" id="PS00893">
    <property type="entry name" value="NUDIX_BOX"/>
    <property type="match status" value="1"/>
</dbReference>
<dbReference type="Gene3D" id="3.90.79.10">
    <property type="entry name" value="Nucleoside Triphosphate Pyrophosphohydrolase"/>
    <property type="match status" value="1"/>
</dbReference>
<protein>
    <recommendedName>
        <fullName evidence="3">Nudix hydrolase domain-containing protein</fullName>
    </recommendedName>
</protein>
<reference evidence="4" key="1">
    <citation type="submission" date="2020-02" db="EMBL/GenBank/DDBJ databases">
        <authorList>
            <person name="Meier V. D."/>
        </authorList>
    </citation>
    <scope>NUCLEOTIDE SEQUENCE</scope>
    <source>
        <strain evidence="4">AVDCRST_MAG06</strain>
    </source>
</reference>
<evidence type="ECO:0000256" key="2">
    <source>
        <dbReference type="ARBA" id="ARBA00022801"/>
    </source>
</evidence>
<comment type="cofactor">
    <cofactor evidence="1">
        <name>Mg(2+)</name>
        <dbReference type="ChEBI" id="CHEBI:18420"/>
    </cofactor>
</comment>
<dbReference type="InterPro" id="IPR000086">
    <property type="entry name" value="NUDIX_hydrolase_dom"/>
</dbReference>
<dbReference type="InterPro" id="IPR020084">
    <property type="entry name" value="NUDIX_hydrolase_CS"/>
</dbReference>
<dbReference type="RefSeq" id="WP_295659321.1">
    <property type="nucleotide sequence ID" value="NZ_CADCUP010000147.1"/>
</dbReference>
<accession>A0A6J4NY15</accession>
<dbReference type="SUPFAM" id="SSF55811">
    <property type="entry name" value="Nudix"/>
    <property type="match status" value="1"/>
</dbReference>
<dbReference type="PROSITE" id="PS51462">
    <property type="entry name" value="NUDIX"/>
    <property type="match status" value="1"/>
</dbReference>
<dbReference type="PANTHER" id="PTHR43046:SF14">
    <property type="entry name" value="MUTT_NUDIX FAMILY PROTEIN"/>
    <property type="match status" value="1"/>
</dbReference>
<evidence type="ECO:0000259" key="3">
    <source>
        <dbReference type="PROSITE" id="PS51462"/>
    </source>
</evidence>
<gene>
    <name evidence="4" type="ORF">AVDCRST_MAG06-2182</name>
</gene>
<dbReference type="GO" id="GO:0016787">
    <property type="term" value="F:hydrolase activity"/>
    <property type="evidence" value="ECO:0007669"/>
    <property type="project" value="UniProtKB-KW"/>
</dbReference>
<proteinExistence type="predicted"/>
<dbReference type="AlphaFoldDB" id="A0A6J4NY15"/>
<evidence type="ECO:0000256" key="1">
    <source>
        <dbReference type="ARBA" id="ARBA00001946"/>
    </source>
</evidence>
<name>A0A6J4NY15_9ACTN</name>
<sequence length="160" mass="18066">MSELPAHRAGNARIKVKVFAVILDETRTSHLVWRGHDEGRPFHRLLGGHLEFEEASVDCAVREIGEELGARLLEPRLMGVLENVFVHEGEPGHEVIFVYAGDLDDPGNVPPEGRWFLDNEERYRVEWRPVDVAPDHPHAAWPLYPTGLQEMLPSAAILEP</sequence>
<keyword evidence="2" id="KW-0378">Hydrolase</keyword>
<feature type="domain" description="Nudix hydrolase" evidence="3">
    <location>
        <begin position="13"/>
        <end position="150"/>
    </location>
</feature>
<dbReference type="InterPro" id="IPR015797">
    <property type="entry name" value="NUDIX_hydrolase-like_dom_sf"/>
</dbReference>
<organism evidence="4">
    <name type="scientific">uncultured Nocardioides sp</name>
    <dbReference type="NCBI Taxonomy" id="198441"/>
    <lineage>
        <taxon>Bacteria</taxon>
        <taxon>Bacillati</taxon>
        <taxon>Actinomycetota</taxon>
        <taxon>Actinomycetes</taxon>
        <taxon>Propionibacteriales</taxon>
        <taxon>Nocardioidaceae</taxon>
        <taxon>Nocardioides</taxon>
        <taxon>environmental samples</taxon>
    </lineage>
</organism>
<dbReference type="Pfam" id="PF00293">
    <property type="entry name" value="NUDIX"/>
    <property type="match status" value="1"/>
</dbReference>
<dbReference type="EMBL" id="CADCUP010000147">
    <property type="protein sequence ID" value="CAA9400978.1"/>
    <property type="molecule type" value="Genomic_DNA"/>
</dbReference>
<evidence type="ECO:0000313" key="4">
    <source>
        <dbReference type="EMBL" id="CAA9400978.1"/>
    </source>
</evidence>
<dbReference type="PANTHER" id="PTHR43046">
    <property type="entry name" value="GDP-MANNOSE MANNOSYL HYDROLASE"/>
    <property type="match status" value="1"/>
</dbReference>